<proteinExistence type="predicted"/>
<name>A0A7D9J7A2_PARCT</name>
<dbReference type="PROSITE" id="PS50041">
    <property type="entry name" value="C_TYPE_LECTIN_2"/>
    <property type="match status" value="1"/>
</dbReference>
<evidence type="ECO:0000256" key="2">
    <source>
        <dbReference type="ARBA" id="ARBA00023157"/>
    </source>
</evidence>
<accession>A0A7D9J7A2</accession>
<comment type="caution">
    <text evidence="3">The sequence shown here is derived from an EMBL/GenBank/DDBJ whole genome shotgun (WGS) entry which is preliminary data.</text>
</comment>
<keyword evidence="1" id="KW-0812">Transmembrane</keyword>
<dbReference type="InterPro" id="IPR001304">
    <property type="entry name" value="C-type_lectin-like"/>
</dbReference>
<keyword evidence="4" id="KW-1185">Reference proteome</keyword>
<dbReference type="SUPFAM" id="SSF56436">
    <property type="entry name" value="C-type lectin-like"/>
    <property type="match status" value="2"/>
</dbReference>
<dbReference type="SMART" id="SM00034">
    <property type="entry name" value="CLECT"/>
    <property type="match status" value="2"/>
</dbReference>
<dbReference type="GO" id="GO:0009986">
    <property type="term" value="C:cell surface"/>
    <property type="evidence" value="ECO:0007669"/>
    <property type="project" value="TreeGrafter"/>
</dbReference>
<keyword evidence="1" id="KW-0472">Membrane</keyword>
<protein>
    <submittedName>
        <fullName evidence="3">Uncharacterized protein</fullName>
    </submittedName>
</protein>
<dbReference type="PANTHER" id="PTHR46784">
    <property type="entry name" value="KILLER CELL LECTIN-LIKE RECEPTOR SUBFAMILY B MEMBER 1"/>
    <property type="match status" value="1"/>
</dbReference>
<dbReference type="Pfam" id="PF00059">
    <property type="entry name" value="Lectin_C"/>
    <property type="match status" value="2"/>
</dbReference>
<feature type="non-terminal residue" evidence="3">
    <location>
        <position position="1"/>
    </location>
</feature>
<feature type="non-terminal residue" evidence="3">
    <location>
        <position position="576"/>
    </location>
</feature>
<dbReference type="InterPro" id="IPR016186">
    <property type="entry name" value="C-type_lectin-like/link_sf"/>
</dbReference>
<sequence length="576" mass="66278">VKCKSNDCQKADKESKCKVNYNASRIMMTWEDAKTYCSTLNESLLDFTDAEDLQYIKNISASDLMWIGLKKNAFNLTGILANVDDLFKVGVCEYADINGQLIRNSSCTDKLLSSVCVKPSANCKYRSKRNNSRCCRPVYDRMTYFGAFAHCKRLSTKIYAGNFSNCKDTLFNTSHNLETPLVWTGKLYESTIDARAKWTWLNGSLFKEWNKWEIIITDVGCNGCSFVRNGTIYLTSNCSQNFSCFCNSSDWVGQGQMSWKDAKSSCRLLQFPLRNNTFLMNTENKSYWLPIHKKDACETRMVKDPTNVTEIKPKKCHYVGHLNGSYGEPDCNQKNCAICVKSAETNCSDPWQHFKECHNYSTNESTENWCNAGYETNLAKRCFIGLKRFNNYTNFTWNSSFYQWDKNGYCVIATKQDQNTTFNCTCKKKANLTCPNDWKLAHNGFCWRVFGKVQVTWQAAHTFCLQHDSRLANSTDVDVIKKTLSSLNDGRRYWMNGAEIKANPPQDPLQGWYWLNGRQFNASNRRGLYGELSYTGKEERCAVIRDSKNAIGIWKDSYCDVHRPFICKKKEFINIT</sequence>
<dbReference type="GO" id="GO:0038023">
    <property type="term" value="F:signaling receptor activity"/>
    <property type="evidence" value="ECO:0007669"/>
    <property type="project" value="TreeGrafter"/>
</dbReference>
<keyword evidence="2" id="KW-1015">Disulfide bond</keyword>
<dbReference type="EMBL" id="CACRXK020012577">
    <property type="protein sequence ID" value="CAB4023594.1"/>
    <property type="molecule type" value="Genomic_DNA"/>
</dbReference>
<dbReference type="AlphaFoldDB" id="A0A7D9J7A2"/>
<dbReference type="PANTHER" id="PTHR46784:SF1">
    <property type="entry name" value="KILLER CELL LECTIN-LIKE RECEPTOR SUBFAMILY B MEMBER 1"/>
    <property type="match status" value="1"/>
</dbReference>
<dbReference type="Gene3D" id="3.10.100.10">
    <property type="entry name" value="Mannose-Binding Protein A, subunit A"/>
    <property type="match status" value="2"/>
</dbReference>
<reference evidence="3" key="1">
    <citation type="submission" date="2020-04" db="EMBL/GenBank/DDBJ databases">
        <authorList>
            <person name="Alioto T."/>
            <person name="Alioto T."/>
            <person name="Gomez Garrido J."/>
        </authorList>
    </citation>
    <scope>NUCLEOTIDE SEQUENCE</scope>
    <source>
        <strain evidence="3">A484AB</strain>
    </source>
</reference>
<dbReference type="GO" id="GO:0005886">
    <property type="term" value="C:plasma membrane"/>
    <property type="evidence" value="ECO:0007669"/>
    <property type="project" value="TreeGrafter"/>
</dbReference>
<gene>
    <name evidence="3" type="ORF">PACLA_8A048075</name>
</gene>
<evidence type="ECO:0000313" key="3">
    <source>
        <dbReference type="EMBL" id="CAB4023594.1"/>
    </source>
</evidence>
<organism evidence="3 4">
    <name type="scientific">Paramuricea clavata</name>
    <name type="common">Red gorgonian</name>
    <name type="synonym">Violescent sea-whip</name>
    <dbReference type="NCBI Taxonomy" id="317549"/>
    <lineage>
        <taxon>Eukaryota</taxon>
        <taxon>Metazoa</taxon>
        <taxon>Cnidaria</taxon>
        <taxon>Anthozoa</taxon>
        <taxon>Octocorallia</taxon>
        <taxon>Malacalcyonacea</taxon>
        <taxon>Plexauridae</taxon>
        <taxon>Paramuricea</taxon>
    </lineage>
</organism>
<dbReference type="PROSITE" id="PS00615">
    <property type="entry name" value="C_TYPE_LECTIN_1"/>
    <property type="match status" value="1"/>
</dbReference>
<dbReference type="InterPro" id="IPR051527">
    <property type="entry name" value="KLR_subfamily_B"/>
</dbReference>
<dbReference type="InterPro" id="IPR018378">
    <property type="entry name" value="C-type_lectin_CS"/>
</dbReference>
<evidence type="ECO:0000256" key="1">
    <source>
        <dbReference type="ARBA" id="ARBA00022989"/>
    </source>
</evidence>
<dbReference type="InterPro" id="IPR016187">
    <property type="entry name" value="CTDL_fold"/>
</dbReference>
<dbReference type="OrthoDB" id="418245at2759"/>
<dbReference type="Proteomes" id="UP001152795">
    <property type="component" value="Unassembled WGS sequence"/>
</dbReference>
<evidence type="ECO:0000313" key="4">
    <source>
        <dbReference type="Proteomes" id="UP001152795"/>
    </source>
</evidence>
<keyword evidence="1" id="KW-1133">Transmembrane helix</keyword>